<dbReference type="GO" id="GO:0016747">
    <property type="term" value="F:acyltransferase activity, transferring groups other than amino-acyl groups"/>
    <property type="evidence" value="ECO:0007669"/>
    <property type="project" value="InterPro"/>
</dbReference>
<dbReference type="PROSITE" id="PS51186">
    <property type="entry name" value="GNAT"/>
    <property type="match status" value="1"/>
</dbReference>
<evidence type="ECO:0000313" key="4">
    <source>
        <dbReference type="EMBL" id="POM81920.1"/>
    </source>
</evidence>
<dbReference type="SUPFAM" id="SSF55729">
    <property type="entry name" value="Acyl-CoA N-acyltransferases (Nat)"/>
    <property type="match status" value="1"/>
</dbReference>
<name>A0A2P4YVT7_9STRA</name>
<dbReference type="PANTHER" id="PTHR42919:SF8">
    <property type="entry name" value="N-ALPHA-ACETYLTRANSFERASE 50"/>
    <property type="match status" value="1"/>
</dbReference>
<dbReference type="GO" id="GO:0031415">
    <property type="term" value="C:NatA complex"/>
    <property type="evidence" value="ECO:0007669"/>
    <property type="project" value="TreeGrafter"/>
</dbReference>
<keyword evidence="5" id="KW-1185">Reference proteome</keyword>
<dbReference type="PANTHER" id="PTHR42919">
    <property type="entry name" value="N-ALPHA-ACETYLTRANSFERASE"/>
    <property type="match status" value="1"/>
</dbReference>
<dbReference type="InterPro" id="IPR051556">
    <property type="entry name" value="N-term/lysine_N-AcTrnsfr"/>
</dbReference>
<protein>
    <submittedName>
        <fullName evidence="4">Acyl-CoA N-acyltransferase</fullName>
    </submittedName>
</protein>
<keyword evidence="1" id="KW-0808">Transferase</keyword>
<evidence type="ECO:0000256" key="1">
    <source>
        <dbReference type="ARBA" id="ARBA00022679"/>
    </source>
</evidence>
<dbReference type="InterPro" id="IPR016181">
    <property type="entry name" value="Acyl_CoA_acyltransferase"/>
</dbReference>
<dbReference type="OrthoDB" id="47374at2759"/>
<dbReference type="CDD" id="cd04301">
    <property type="entry name" value="NAT_SF"/>
    <property type="match status" value="1"/>
</dbReference>
<feature type="domain" description="N-acetyltransferase" evidence="3">
    <location>
        <begin position="1"/>
        <end position="161"/>
    </location>
</feature>
<dbReference type="AlphaFoldDB" id="A0A2P4YVT7"/>
<keyword evidence="2" id="KW-0012">Acyltransferase</keyword>
<evidence type="ECO:0000259" key="3">
    <source>
        <dbReference type="PROSITE" id="PS51186"/>
    </source>
</evidence>
<evidence type="ECO:0000313" key="5">
    <source>
        <dbReference type="Proteomes" id="UP000237271"/>
    </source>
</evidence>
<sequence>MELHCLTNDAALVRAVQKLNMGVLPVQPPRFCYRRAEKDKHRLSWAAVVDGEIVSGAAVADLELERSGLRTVQLRTLAVSAPFRRQGIGRKLVMKIIEQAKELGKGEDGDKIQGVRLHVHAGNDEALAFYKALGFVEKARVENYYRHLEPSTAFVMEYPLH</sequence>
<dbReference type="GO" id="GO:0007064">
    <property type="term" value="P:mitotic sister chromatid cohesion"/>
    <property type="evidence" value="ECO:0007669"/>
    <property type="project" value="TreeGrafter"/>
</dbReference>
<comment type="caution">
    <text evidence="4">The sequence shown here is derived from an EMBL/GenBank/DDBJ whole genome shotgun (WGS) entry which is preliminary data.</text>
</comment>
<dbReference type="Gene3D" id="3.40.630.30">
    <property type="match status" value="1"/>
</dbReference>
<reference evidence="4 5" key="1">
    <citation type="journal article" date="2017" name="Genome Biol. Evol.">
        <title>Phytophthora megakarya and P. palmivora, closely related causal agents of cacao black pod rot, underwent increases in genome sizes and gene numbers by different mechanisms.</title>
        <authorList>
            <person name="Ali S.S."/>
            <person name="Shao J."/>
            <person name="Lary D.J."/>
            <person name="Kronmiller B."/>
            <person name="Shen D."/>
            <person name="Strem M.D."/>
            <person name="Amoako-Attah I."/>
            <person name="Akrofi A.Y."/>
            <person name="Begoude B.A."/>
            <person name="Ten Hoopen G.M."/>
            <person name="Coulibaly K."/>
            <person name="Kebe B.I."/>
            <person name="Melnick R.L."/>
            <person name="Guiltinan M.J."/>
            <person name="Tyler B.M."/>
            <person name="Meinhardt L.W."/>
            <person name="Bailey B.A."/>
        </authorList>
    </citation>
    <scope>NUCLEOTIDE SEQUENCE [LARGE SCALE GENOMIC DNA]</scope>
    <source>
        <strain evidence="5">sbr112.9</strain>
    </source>
</reference>
<dbReference type="EMBL" id="NCKW01000003">
    <property type="protein sequence ID" value="POM81920.1"/>
    <property type="molecule type" value="Genomic_DNA"/>
</dbReference>
<evidence type="ECO:0000256" key="2">
    <source>
        <dbReference type="ARBA" id="ARBA00023315"/>
    </source>
</evidence>
<dbReference type="Pfam" id="PF00583">
    <property type="entry name" value="Acetyltransf_1"/>
    <property type="match status" value="1"/>
</dbReference>
<proteinExistence type="predicted"/>
<gene>
    <name evidence="4" type="ORF">PHPALM_38</name>
</gene>
<dbReference type="Proteomes" id="UP000237271">
    <property type="component" value="Unassembled WGS sequence"/>
</dbReference>
<accession>A0A2P4YVT7</accession>
<organism evidence="4 5">
    <name type="scientific">Phytophthora palmivora</name>
    <dbReference type="NCBI Taxonomy" id="4796"/>
    <lineage>
        <taxon>Eukaryota</taxon>
        <taxon>Sar</taxon>
        <taxon>Stramenopiles</taxon>
        <taxon>Oomycota</taxon>
        <taxon>Peronosporomycetes</taxon>
        <taxon>Peronosporales</taxon>
        <taxon>Peronosporaceae</taxon>
        <taxon>Phytophthora</taxon>
    </lineage>
</organism>
<dbReference type="InterPro" id="IPR000182">
    <property type="entry name" value="GNAT_dom"/>
</dbReference>